<feature type="compositionally biased region" description="Basic and acidic residues" evidence="14">
    <location>
        <begin position="475"/>
        <end position="494"/>
    </location>
</feature>
<keyword evidence="9" id="KW-0804">Transcription</keyword>
<feature type="compositionally biased region" description="Polar residues" evidence="14">
    <location>
        <begin position="331"/>
        <end position="363"/>
    </location>
</feature>
<keyword evidence="17" id="KW-1185">Reference proteome</keyword>
<dbReference type="PANTHER" id="PTHR10528:SF17">
    <property type="entry name" value="AF4_FMR2 FAMILY MEMBER LILLI"/>
    <property type="match status" value="1"/>
</dbReference>
<feature type="compositionally biased region" description="Polar residues" evidence="14">
    <location>
        <begin position="1105"/>
        <end position="1120"/>
    </location>
</feature>
<feature type="compositionally biased region" description="Basic and acidic residues" evidence="14">
    <location>
        <begin position="794"/>
        <end position="805"/>
    </location>
</feature>
<dbReference type="Pfam" id="PF05110">
    <property type="entry name" value="AF-4"/>
    <property type="match status" value="1"/>
</dbReference>
<keyword evidence="10" id="KW-0539">Nucleus</keyword>
<feature type="compositionally biased region" description="Polar residues" evidence="14">
    <location>
        <begin position="451"/>
        <end position="474"/>
    </location>
</feature>
<dbReference type="Pfam" id="PF18876">
    <property type="entry name" value="AFF4_CHD"/>
    <property type="match status" value="1"/>
</dbReference>
<evidence type="ECO:0000256" key="14">
    <source>
        <dbReference type="SAM" id="MobiDB-lite"/>
    </source>
</evidence>
<feature type="compositionally biased region" description="Polar residues" evidence="14">
    <location>
        <begin position="215"/>
        <end position="226"/>
    </location>
</feature>
<feature type="compositionally biased region" description="Polar residues" evidence="14">
    <location>
        <begin position="143"/>
        <end position="152"/>
    </location>
</feature>
<keyword evidence="8" id="KW-0238">DNA-binding</keyword>
<feature type="compositionally biased region" description="Polar residues" evidence="14">
    <location>
        <begin position="896"/>
        <end position="912"/>
    </location>
</feature>
<feature type="region of interest" description="Disordered" evidence="14">
    <location>
        <begin position="451"/>
        <end position="660"/>
    </location>
</feature>
<keyword evidence="13" id="KW-0175">Coiled coil</keyword>
<dbReference type="Proteomes" id="UP000005408">
    <property type="component" value="Unassembled WGS sequence"/>
</dbReference>
<protein>
    <recommendedName>
        <fullName evidence="3">AF4/FMR2 family member lilli</fullName>
    </recommendedName>
    <alternativeName>
        <fullName evidence="12">Protein lilliputian</fullName>
    </alternativeName>
</protein>
<feature type="domain" description="AF4/FMR2 C-terminal homology" evidence="15">
    <location>
        <begin position="940"/>
        <end position="1147"/>
    </location>
</feature>
<evidence type="ECO:0000313" key="17">
    <source>
        <dbReference type="Proteomes" id="UP000005408"/>
    </source>
</evidence>
<comment type="subcellular location">
    <subcellularLocation>
        <location evidence="1">Nucleus</location>
    </subcellularLocation>
</comment>
<dbReference type="InterPro" id="IPR007797">
    <property type="entry name" value="AF4/FMR2"/>
</dbReference>
<evidence type="ECO:0000256" key="13">
    <source>
        <dbReference type="SAM" id="Coils"/>
    </source>
</evidence>
<evidence type="ECO:0000256" key="1">
    <source>
        <dbReference type="ARBA" id="ARBA00004123"/>
    </source>
</evidence>
<comment type="function">
    <text evidence="11">Has a role in transcriptional regulation. Acts in parallel with the Ras/MAPK and the PI3K/PKB pathways in the control of cell identity and cellular growth. Essential for regulation of the cytoskeleton and cell growth but not for cell proliferation or growth rate. Required specifically for the microtubule-based basal transport of lipid droplets. Plays a partially redundant function downstream of Raf in cell fate specification in the developing eye. Pair-rule protein that regulates embryonic cellularization, gastrulation and segmentation.</text>
</comment>
<evidence type="ECO:0000256" key="5">
    <source>
        <dbReference type="ARBA" id="ARBA00022553"/>
    </source>
</evidence>
<feature type="compositionally biased region" description="Acidic residues" evidence="14">
    <location>
        <begin position="369"/>
        <end position="410"/>
    </location>
</feature>
<proteinExistence type="inferred from homology"/>
<keyword evidence="7" id="KW-0805">Transcription regulation</keyword>
<feature type="compositionally biased region" description="Polar residues" evidence="14">
    <location>
        <begin position="768"/>
        <end position="789"/>
    </location>
</feature>
<dbReference type="InterPro" id="IPR043640">
    <property type="entry name" value="AF4/FMR2_CHD"/>
</dbReference>
<keyword evidence="6" id="KW-0562">Pair-rule protein</keyword>
<reference evidence="16" key="1">
    <citation type="submission" date="2022-08" db="UniProtKB">
        <authorList>
            <consortium name="EnsemblMetazoa"/>
        </authorList>
    </citation>
    <scope>IDENTIFICATION</scope>
    <source>
        <strain evidence="16">05x7-T-G4-1.051#20</strain>
    </source>
</reference>
<evidence type="ECO:0000256" key="2">
    <source>
        <dbReference type="ARBA" id="ARBA00007354"/>
    </source>
</evidence>
<feature type="compositionally biased region" description="Basic and acidic residues" evidence="14">
    <location>
        <begin position="170"/>
        <end position="195"/>
    </location>
</feature>
<feature type="coiled-coil region" evidence="13">
    <location>
        <begin position="4"/>
        <end position="31"/>
    </location>
</feature>
<evidence type="ECO:0000259" key="15">
    <source>
        <dbReference type="Pfam" id="PF18876"/>
    </source>
</evidence>
<evidence type="ECO:0000256" key="9">
    <source>
        <dbReference type="ARBA" id="ARBA00023163"/>
    </source>
</evidence>
<keyword evidence="4" id="KW-0217">Developmental protein</keyword>
<dbReference type="GO" id="GO:0010468">
    <property type="term" value="P:regulation of gene expression"/>
    <property type="evidence" value="ECO:0007669"/>
    <property type="project" value="InterPro"/>
</dbReference>
<name>A0A8W8LCU4_MAGGI</name>
<evidence type="ECO:0000256" key="8">
    <source>
        <dbReference type="ARBA" id="ARBA00023125"/>
    </source>
</evidence>
<dbReference type="AlphaFoldDB" id="A0A8W8LCU4"/>
<organism evidence="16 17">
    <name type="scientific">Magallana gigas</name>
    <name type="common">Pacific oyster</name>
    <name type="synonym">Crassostrea gigas</name>
    <dbReference type="NCBI Taxonomy" id="29159"/>
    <lineage>
        <taxon>Eukaryota</taxon>
        <taxon>Metazoa</taxon>
        <taxon>Spiralia</taxon>
        <taxon>Lophotrochozoa</taxon>
        <taxon>Mollusca</taxon>
        <taxon>Bivalvia</taxon>
        <taxon>Autobranchia</taxon>
        <taxon>Pteriomorphia</taxon>
        <taxon>Ostreida</taxon>
        <taxon>Ostreoidea</taxon>
        <taxon>Ostreidae</taxon>
        <taxon>Magallana</taxon>
    </lineage>
</organism>
<evidence type="ECO:0000256" key="4">
    <source>
        <dbReference type="ARBA" id="ARBA00022473"/>
    </source>
</evidence>
<dbReference type="GO" id="GO:0032783">
    <property type="term" value="C:super elongation complex"/>
    <property type="evidence" value="ECO:0007669"/>
    <property type="project" value="TreeGrafter"/>
</dbReference>
<dbReference type="PANTHER" id="PTHR10528">
    <property type="entry name" value="AF4/FMR2 FAMILY MEMBER"/>
    <property type="match status" value="1"/>
</dbReference>
<comment type="similarity">
    <text evidence="2">Belongs to the AF4 family.</text>
</comment>
<evidence type="ECO:0000256" key="11">
    <source>
        <dbReference type="ARBA" id="ARBA00024653"/>
    </source>
</evidence>
<sequence length="1155" mass="128994">MDARNSMEKKKEQARREREIQARMFKEEQRKNVFPTNTGLFSEPVKKTTIDPIAKRVQDTLGKCRPEYSDAIGITHQPATPLPKDKRMPFHNVDTKRPEHRTQYPKPKPETTEGAKRPVEEKSNPKNHSKSYSYKGYLEKQRNTASHDQISTSDKKLHPPAPSSTLSSGHKQDHQNQNHQGKKETLSPSPVKREQVTPVKNGPVNGCSSEEKGKISTNKIKVQPTNGLLKPKNANLPRLHIKKETDHSVEEILKEMTQWHQPHTAIQTPHKDEMKFPFPSSPPTNGTVKKESNASELQTKRNPDVEEDRTSPARNLSHLRYPERDKAAESTVKTQSTPSSRPTNSASGPGTNAPTKEQRMNTGDSSSSSEDESDSNESDSESQSSEEDEKSDDNEEEDDDDDDEEDEEEEKAPATLKSSVNSSASDKEHDTSKSSTCSTWALSNFIKTNVESPISQLPSSNDNSKLSDKPNTTTSEKDNEQVIDDLLNHIDDHTGGLGWSPVVYPTKHKHTQQKSPFSSYSTRQPSPSKSSNRTSSSEKSERLKTSTPEMKGRIPRKKVREPALSSEESQSENEEVDVESVTPGKEIIPEILRRNAGSVSEVTKRLSFENGASDTLNQVTPSSEKRNKAKERRDQKFPTRRQGKENKENNDKKNASCDDIKNIIDQITVNPPLSPIPNVPENSNPKPSIPGLTYDSCGKPSIIVRFNLSVAKPSVKCNTSPSPLCSGFKNEKLCSDVKSELSDSDMDIDDDIVDSKDLIECPKPISPHHNNTTVPFSSHYSPLTMNGDITSGKRKSDSDFLENDKKRAKSEKKTSKRNSLGNSRERISHTNDHEWDMKHPQRSGVKERRSSSSSNSSQRSSTSTQAKKTKNQSTEPDITSHQMNDKEELEVPGNGPENSGQYPSSVEMTSYSRGGEGDVAHVPSPQTRKSAKVVDEWCALSPDTYLQLARELKHQADNMNSDKLQKAMKYLESFIAFVQCGMAMERTNSDQTKIFNMYRDTLKFVSHISQRRGSHESNNNMSSKEKIISVLSLRIQSLLNMKLYKLKKNDTLKLKRVIEDYNKPPPAPPISHAPSPHQNSWSSRLNRTPSPMSPTPSPAGSTGSLESRGSSIDLTPSKLPNGNMHMSPATITYPQRIHSITQQYITSYWLPGAVT</sequence>
<feature type="compositionally biased region" description="Polar residues" evidence="14">
    <location>
        <begin position="1078"/>
        <end position="1087"/>
    </location>
</feature>
<keyword evidence="5" id="KW-0597">Phosphoprotein</keyword>
<feature type="compositionally biased region" description="Basic residues" evidence="14">
    <location>
        <begin position="806"/>
        <end position="816"/>
    </location>
</feature>
<feature type="compositionally biased region" description="Low complexity" evidence="14">
    <location>
        <begin position="525"/>
        <end position="535"/>
    </location>
</feature>
<feature type="region of interest" description="Disordered" evidence="14">
    <location>
        <begin position="1063"/>
        <end position="1127"/>
    </location>
</feature>
<feature type="region of interest" description="Disordered" evidence="14">
    <location>
        <begin position="762"/>
        <end position="930"/>
    </location>
</feature>
<feature type="compositionally biased region" description="Low complexity" evidence="14">
    <location>
        <begin position="851"/>
        <end position="866"/>
    </location>
</feature>
<evidence type="ECO:0000256" key="12">
    <source>
        <dbReference type="ARBA" id="ARBA00032149"/>
    </source>
</evidence>
<evidence type="ECO:0000256" key="7">
    <source>
        <dbReference type="ARBA" id="ARBA00023015"/>
    </source>
</evidence>
<accession>A0A8W8LCU4</accession>
<evidence type="ECO:0000256" key="3">
    <source>
        <dbReference type="ARBA" id="ARBA00021888"/>
    </source>
</evidence>
<feature type="compositionally biased region" description="Basic and acidic residues" evidence="14">
    <location>
        <begin position="623"/>
        <end position="660"/>
    </location>
</feature>
<feature type="compositionally biased region" description="Basic and acidic residues" evidence="14">
    <location>
        <begin position="288"/>
        <end position="311"/>
    </location>
</feature>
<feature type="region of interest" description="Disordered" evidence="14">
    <location>
        <begin position="68"/>
        <end position="241"/>
    </location>
</feature>
<evidence type="ECO:0000256" key="10">
    <source>
        <dbReference type="ARBA" id="ARBA00023242"/>
    </source>
</evidence>
<dbReference type="Gene3D" id="6.10.250.2670">
    <property type="match status" value="1"/>
</dbReference>
<dbReference type="GO" id="GO:0007366">
    <property type="term" value="P:periodic partitioning by pair rule gene"/>
    <property type="evidence" value="ECO:0007669"/>
    <property type="project" value="UniProtKB-KW"/>
</dbReference>
<dbReference type="GO" id="GO:0003677">
    <property type="term" value="F:DNA binding"/>
    <property type="evidence" value="ECO:0007669"/>
    <property type="project" value="UniProtKB-KW"/>
</dbReference>
<feature type="region of interest" description="Disordered" evidence="14">
    <location>
        <begin position="261"/>
        <end position="438"/>
    </location>
</feature>
<dbReference type="EnsemblMetazoa" id="G27413.1">
    <property type="protein sequence ID" value="G27413.1:cds"/>
    <property type="gene ID" value="G27413"/>
</dbReference>
<evidence type="ECO:0000313" key="16">
    <source>
        <dbReference type="EnsemblMetazoa" id="G27413.1:cds"/>
    </source>
</evidence>
<evidence type="ECO:0000256" key="6">
    <source>
        <dbReference type="ARBA" id="ARBA00022788"/>
    </source>
</evidence>
<feature type="compositionally biased region" description="Basic and acidic residues" evidence="14">
    <location>
        <begin position="83"/>
        <end position="124"/>
    </location>
</feature>
<feature type="compositionally biased region" description="Basic and acidic residues" evidence="14">
    <location>
        <begin position="823"/>
        <end position="850"/>
    </location>
</feature>
<feature type="compositionally biased region" description="Polar residues" evidence="14">
    <location>
        <begin position="513"/>
        <end position="524"/>
    </location>
</feature>
<feature type="compositionally biased region" description="Acidic residues" evidence="14">
    <location>
        <begin position="569"/>
        <end position="578"/>
    </location>
</feature>
<feature type="compositionally biased region" description="Polar residues" evidence="14">
    <location>
        <begin position="610"/>
        <end position="622"/>
    </location>
</feature>